<evidence type="ECO:0000256" key="2">
    <source>
        <dbReference type="SAM" id="Phobius"/>
    </source>
</evidence>
<organism evidence="4 5">
    <name type="scientific">Halopseudomonas sabulinigri</name>
    <dbReference type="NCBI Taxonomy" id="472181"/>
    <lineage>
        <taxon>Bacteria</taxon>
        <taxon>Pseudomonadati</taxon>
        <taxon>Pseudomonadota</taxon>
        <taxon>Gammaproteobacteria</taxon>
        <taxon>Pseudomonadales</taxon>
        <taxon>Pseudomonadaceae</taxon>
        <taxon>Halopseudomonas</taxon>
    </lineage>
</organism>
<dbReference type="Proteomes" id="UP001486808">
    <property type="component" value="Unassembled WGS sequence"/>
</dbReference>
<reference evidence="3 6" key="3">
    <citation type="submission" date="2024-04" db="EMBL/GenBank/DDBJ databases">
        <title>Draft genome sequence of Halopseudomonas sabulinigri NBRC 116187.</title>
        <authorList>
            <person name="Miyakawa T."/>
            <person name="Kusuya Y."/>
            <person name="Miura T."/>
        </authorList>
    </citation>
    <scope>NUCLEOTIDE SEQUENCE [LARGE SCALE GENOMIC DNA]</scope>
    <source>
        <strain evidence="3 6">4NH20-0042</strain>
    </source>
</reference>
<gene>
    <name evidence="3" type="ORF">NBRC116187_15230</name>
    <name evidence="4" type="ORF">SAMN05216271_1782</name>
</gene>
<evidence type="ECO:0000256" key="1">
    <source>
        <dbReference type="SAM" id="MobiDB-lite"/>
    </source>
</evidence>
<evidence type="ECO:0000313" key="6">
    <source>
        <dbReference type="Proteomes" id="UP001486808"/>
    </source>
</evidence>
<reference evidence="4" key="2">
    <citation type="submission" date="2016-10" db="EMBL/GenBank/DDBJ databases">
        <authorList>
            <person name="de Groot N.N."/>
        </authorList>
    </citation>
    <scope>NUCLEOTIDE SEQUENCE [LARGE SCALE GENOMIC DNA]</scope>
    <source>
        <strain evidence="4">JCM 14963</strain>
    </source>
</reference>
<keyword evidence="6" id="KW-1185">Reference proteome</keyword>
<dbReference type="Proteomes" id="UP000243413">
    <property type="component" value="Chromosome I"/>
</dbReference>
<feature type="compositionally biased region" description="Low complexity" evidence="1">
    <location>
        <begin position="1"/>
        <end position="17"/>
    </location>
</feature>
<keyword evidence="2" id="KW-0472">Membrane</keyword>
<dbReference type="EMBL" id="LT629763">
    <property type="protein sequence ID" value="SDS37508.1"/>
    <property type="molecule type" value="Genomic_DNA"/>
</dbReference>
<dbReference type="STRING" id="472181.SAMN05216271_1782"/>
<reference evidence="5" key="1">
    <citation type="submission" date="2016-10" db="EMBL/GenBank/DDBJ databases">
        <authorList>
            <person name="Varghese N."/>
            <person name="Submissions S."/>
        </authorList>
    </citation>
    <scope>NUCLEOTIDE SEQUENCE [LARGE SCALE GENOMIC DNA]</scope>
    <source>
        <strain evidence="5">JCM 14963</strain>
    </source>
</reference>
<feature type="region of interest" description="Disordered" evidence="1">
    <location>
        <begin position="1"/>
        <end position="23"/>
    </location>
</feature>
<keyword evidence="2" id="KW-0812">Transmembrane</keyword>
<name>A0A1H1RP82_9GAMM</name>
<sequence>MATASSANTASTTTTTTSKEKELAASKAAVSDAYEKLMEAKSHFKLAAEAAGVDLKHDAAEQMAKGREKAEILGMQASSYMREKPLATLGIAFAAGFVLSQVFSRK</sequence>
<evidence type="ECO:0008006" key="7">
    <source>
        <dbReference type="Google" id="ProtNLM"/>
    </source>
</evidence>
<dbReference type="EMBL" id="BAABWD010000001">
    <property type="protein sequence ID" value="GAA6131163.1"/>
    <property type="molecule type" value="Genomic_DNA"/>
</dbReference>
<evidence type="ECO:0000313" key="4">
    <source>
        <dbReference type="EMBL" id="SDS37508.1"/>
    </source>
</evidence>
<accession>A0A1H1RP82</accession>
<keyword evidence="2" id="KW-1133">Transmembrane helix</keyword>
<feature type="transmembrane region" description="Helical" evidence="2">
    <location>
        <begin position="85"/>
        <end position="103"/>
    </location>
</feature>
<protein>
    <recommendedName>
        <fullName evidence="7">DUF883 domain-containing protein</fullName>
    </recommendedName>
</protein>
<dbReference type="RefSeq" id="WP_092285814.1">
    <property type="nucleotide sequence ID" value="NZ_BAABWD010000001.1"/>
</dbReference>
<dbReference type="OrthoDB" id="6892185at2"/>
<evidence type="ECO:0000313" key="3">
    <source>
        <dbReference type="EMBL" id="GAA6131163.1"/>
    </source>
</evidence>
<evidence type="ECO:0000313" key="5">
    <source>
        <dbReference type="Proteomes" id="UP000243413"/>
    </source>
</evidence>
<proteinExistence type="predicted"/>
<dbReference type="AlphaFoldDB" id="A0A1H1RP82"/>